<dbReference type="EMBL" id="AGUD01000063">
    <property type="protein sequence ID" value="EHN11835.1"/>
    <property type="molecule type" value="Genomic_DNA"/>
</dbReference>
<accession>H0E3B1</accession>
<dbReference type="InterPro" id="IPR029063">
    <property type="entry name" value="SAM-dependent_MTases_sf"/>
</dbReference>
<evidence type="ECO:0000313" key="1">
    <source>
        <dbReference type="EMBL" id="EHN11835.1"/>
    </source>
</evidence>
<keyword evidence="2" id="KW-1185">Reference proteome</keyword>
<dbReference type="SUPFAM" id="SSF53335">
    <property type="entry name" value="S-adenosyl-L-methionine-dependent methyltransferases"/>
    <property type="match status" value="1"/>
</dbReference>
<dbReference type="RefSeq" id="WP_007572194.1">
    <property type="nucleotide sequence ID" value="NZ_AGUD01000063.1"/>
</dbReference>
<evidence type="ECO:0000313" key="2">
    <source>
        <dbReference type="Proteomes" id="UP000005143"/>
    </source>
</evidence>
<dbReference type="CDD" id="cd02440">
    <property type="entry name" value="AdoMet_MTases"/>
    <property type="match status" value="1"/>
</dbReference>
<dbReference type="InterPro" id="IPR004951">
    <property type="entry name" value="DUF268_CAE_spp"/>
</dbReference>
<sequence length="325" mass="35249">MSDRRGPAGARIKRAVGWPARRLLDPRVEWTVSQIDDRLGSLQDTRDTVHERFDALEGRLDALEQLERSVLHAVGHVVGPENELEVGLERLAPATAALLNWANGPHGFAAQAGLWFNPPAPVEHREGGVDLLHVNERIAEQPWVFGAVAVATGGAPARLLDVGGAESTVGISLASLGHEVTLVDPRGLRLEHPGLEVVAERLERVPADLGPFDVAVVLSAVEHFGLEHYGTPQGVPRADVEAIARVRELVRPGGGLVLTVPIGEPSVDAFQRVYDLDGVRELVAGWQVDELTVVRQQDRMTWVRAAADAPDDHRRGVAMVRAHRD</sequence>
<dbReference type="Gene3D" id="3.40.50.150">
    <property type="entry name" value="Vaccinia Virus protein VP39"/>
    <property type="match status" value="1"/>
</dbReference>
<proteinExistence type="predicted"/>
<dbReference type="AlphaFoldDB" id="H0E3B1"/>
<protein>
    <recommendedName>
        <fullName evidence="3">Methyltransferase type 11 domain-containing protein</fullName>
    </recommendedName>
</protein>
<evidence type="ECO:0008006" key="3">
    <source>
        <dbReference type="Google" id="ProtNLM"/>
    </source>
</evidence>
<dbReference type="Proteomes" id="UP000005143">
    <property type="component" value="Unassembled WGS sequence"/>
</dbReference>
<gene>
    <name evidence="1" type="ORF">PAI11_12790</name>
</gene>
<dbReference type="Pfam" id="PF03269">
    <property type="entry name" value="DUF268"/>
    <property type="match status" value="1"/>
</dbReference>
<dbReference type="OrthoDB" id="3366024at2"/>
<name>H0E3B1_9ACTN</name>
<comment type="caution">
    <text evidence="1">The sequence shown here is derived from an EMBL/GenBank/DDBJ whole genome shotgun (WGS) entry which is preliminary data.</text>
</comment>
<reference evidence="1 2" key="1">
    <citation type="journal article" date="2013" name="Biodegradation">
        <title>Quantitative proteomic analysis of ibuprofen-degrading Patulibacter sp. strain I11.</title>
        <authorList>
            <person name="Almeida B."/>
            <person name="Kjeldal H."/>
            <person name="Lolas I."/>
            <person name="Knudsen A.D."/>
            <person name="Carvalho G."/>
            <person name="Nielsen K.L."/>
            <person name="Barreto Crespo M.T."/>
            <person name="Stensballe A."/>
            <person name="Nielsen J.L."/>
        </authorList>
    </citation>
    <scope>NUCLEOTIDE SEQUENCE [LARGE SCALE GENOMIC DNA]</scope>
    <source>
        <strain evidence="1 2">I11</strain>
    </source>
</reference>
<organism evidence="1 2">
    <name type="scientific">Patulibacter medicamentivorans</name>
    <dbReference type="NCBI Taxonomy" id="1097667"/>
    <lineage>
        <taxon>Bacteria</taxon>
        <taxon>Bacillati</taxon>
        <taxon>Actinomycetota</taxon>
        <taxon>Thermoleophilia</taxon>
        <taxon>Solirubrobacterales</taxon>
        <taxon>Patulibacteraceae</taxon>
        <taxon>Patulibacter</taxon>
    </lineage>
</organism>